<keyword evidence="1" id="KW-0812">Transmembrane</keyword>
<dbReference type="Proteomes" id="UP000316714">
    <property type="component" value="Unassembled WGS sequence"/>
</dbReference>
<keyword evidence="3" id="KW-1185">Reference proteome</keyword>
<reference evidence="2 3" key="1">
    <citation type="submission" date="2019-02" db="EMBL/GenBank/DDBJ databases">
        <title>Deep-cultivation of Planctomycetes and their phenomic and genomic characterization uncovers novel biology.</title>
        <authorList>
            <person name="Wiegand S."/>
            <person name="Jogler M."/>
            <person name="Boedeker C."/>
            <person name="Pinto D."/>
            <person name="Vollmers J."/>
            <person name="Rivas-Marin E."/>
            <person name="Kohn T."/>
            <person name="Peeters S.H."/>
            <person name="Heuer A."/>
            <person name="Rast P."/>
            <person name="Oberbeckmann S."/>
            <person name="Bunk B."/>
            <person name="Jeske O."/>
            <person name="Meyerdierks A."/>
            <person name="Storesund J.E."/>
            <person name="Kallscheuer N."/>
            <person name="Luecker S."/>
            <person name="Lage O.M."/>
            <person name="Pohl T."/>
            <person name="Merkel B.J."/>
            <person name="Hornburger P."/>
            <person name="Mueller R.-W."/>
            <person name="Bruemmer F."/>
            <person name="Labrenz M."/>
            <person name="Spormann A.M."/>
            <person name="Op Den Camp H."/>
            <person name="Overmann J."/>
            <person name="Amann R."/>
            <person name="Jetten M.S.M."/>
            <person name="Mascher T."/>
            <person name="Medema M.H."/>
            <person name="Devos D.P."/>
            <person name="Kaster A.-K."/>
            <person name="Ovreas L."/>
            <person name="Rohde M."/>
            <person name="Galperin M.Y."/>
            <person name="Jogler C."/>
        </authorList>
    </citation>
    <scope>NUCLEOTIDE SEQUENCE [LARGE SCALE GENOMIC DNA]</scope>
    <source>
        <strain evidence="2 3">KOR34</strain>
    </source>
</reference>
<keyword evidence="1" id="KW-0472">Membrane</keyword>
<organism evidence="2 3">
    <name type="scientific">Posidoniimonas corsicana</name>
    <dbReference type="NCBI Taxonomy" id="1938618"/>
    <lineage>
        <taxon>Bacteria</taxon>
        <taxon>Pseudomonadati</taxon>
        <taxon>Planctomycetota</taxon>
        <taxon>Planctomycetia</taxon>
        <taxon>Pirellulales</taxon>
        <taxon>Lacipirellulaceae</taxon>
        <taxon>Posidoniimonas</taxon>
    </lineage>
</organism>
<sequence length="237" mass="26415">MTTNPYQSPQHDCSRGALPAAAGRYAGGWGSGVVDRDQRDKLSRDLRRLVTGRMTNDDFDDLYFDAYEDSPDDAVREIARFGWGLYSSDVLMPYRLKGRHRVNGDEKQAAARCVLFLRTDRPYQWPPPPSEPARRAAWALALNLGLPGSIAMLVICLPLLLFGNDWLFASVLVVPSAAVLVLSLWVLIYQSRVESPALQAWRLAGDWHAWPFLREEDLAAERIGATIADQTRAAGSD</sequence>
<dbReference type="AlphaFoldDB" id="A0A5C5V7J8"/>
<gene>
    <name evidence="2" type="ORF">KOR34_36630</name>
</gene>
<name>A0A5C5V7J8_9BACT</name>
<feature type="transmembrane region" description="Helical" evidence="1">
    <location>
        <begin position="137"/>
        <end position="160"/>
    </location>
</feature>
<keyword evidence="1" id="KW-1133">Transmembrane helix</keyword>
<comment type="caution">
    <text evidence="2">The sequence shown here is derived from an EMBL/GenBank/DDBJ whole genome shotgun (WGS) entry which is preliminary data.</text>
</comment>
<dbReference type="OrthoDB" id="272663at2"/>
<evidence type="ECO:0000313" key="2">
    <source>
        <dbReference type="EMBL" id="TWT33829.1"/>
    </source>
</evidence>
<evidence type="ECO:0000313" key="3">
    <source>
        <dbReference type="Proteomes" id="UP000316714"/>
    </source>
</evidence>
<evidence type="ECO:0000256" key="1">
    <source>
        <dbReference type="SAM" id="Phobius"/>
    </source>
</evidence>
<protein>
    <submittedName>
        <fullName evidence="2">Uncharacterized protein</fullName>
    </submittedName>
</protein>
<dbReference type="EMBL" id="SIHJ01000002">
    <property type="protein sequence ID" value="TWT33829.1"/>
    <property type="molecule type" value="Genomic_DNA"/>
</dbReference>
<dbReference type="RefSeq" id="WP_146566770.1">
    <property type="nucleotide sequence ID" value="NZ_SIHJ01000002.1"/>
</dbReference>
<feature type="transmembrane region" description="Helical" evidence="1">
    <location>
        <begin position="166"/>
        <end position="189"/>
    </location>
</feature>
<proteinExistence type="predicted"/>
<accession>A0A5C5V7J8</accession>